<reference evidence="2 3" key="1">
    <citation type="submission" date="2019-12" db="EMBL/GenBank/DDBJ databases">
        <title>Genome sequencing and assembly of endphytes of Porphyra tenera.</title>
        <authorList>
            <person name="Park J.M."/>
            <person name="Shin R."/>
            <person name="Jo S.H."/>
        </authorList>
    </citation>
    <scope>NUCLEOTIDE SEQUENCE [LARGE SCALE GENOMIC DNA]</scope>
    <source>
        <strain evidence="2 3">GPM4</strain>
    </source>
</reference>
<feature type="domain" description="Methyltransferase type 11" evidence="1">
    <location>
        <begin position="63"/>
        <end position="158"/>
    </location>
</feature>
<dbReference type="SUPFAM" id="SSF53335">
    <property type="entry name" value="S-adenosyl-L-methionine-dependent methyltransferases"/>
    <property type="match status" value="1"/>
</dbReference>
<dbReference type="OrthoDB" id="5974463at2"/>
<dbReference type="InterPro" id="IPR029063">
    <property type="entry name" value="SAM-dependent_MTases_sf"/>
</dbReference>
<accession>A0A857JNK8</accession>
<dbReference type="KEGG" id="pmes:FX988_03924"/>
<dbReference type="PANTHER" id="PTHR43591">
    <property type="entry name" value="METHYLTRANSFERASE"/>
    <property type="match status" value="1"/>
</dbReference>
<organism evidence="2 3">
    <name type="scientific">Paraglaciecola mesophila</name>
    <dbReference type="NCBI Taxonomy" id="197222"/>
    <lineage>
        <taxon>Bacteria</taxon>
        <taxon>Pseudomonadati</taxon>
        <taxon>Pseudomonadota</taxon>
        <taxon>Gammaproteobacteria</taxon>
        <taxon>Alteromonadales</taxon>
        <taxon>Alteromonadaceae</taxon>
        <taxon>Paraglaciecola</taxon>
    </lineage>
</organism>
<sequence length="332" mass="36861">MNEVHSNLNDSVDASLTAWESHWQKTNDTAAFEESTPLHNYLQKHWSFFLKQTISPHNDTKLVDLACGKGTVSELAVSQGKAASTSSLEIHCVDASFSAVQNIAKRLGITAACQADCASLPYQNNSFDLVVSQFGIEYAPIHSSSEFARILKSSGTFAAVIHCKNGAIYNDCYEKRKLFETVLSLNLFEYAQDAFTAGYAVVAGKLPLDAFQRADADFAPVIEQYKQLILSTKSEAKSILIQVLKDIGFMYENIESHSEHDVSAWLASTKLEFINFKDRMSSMVSAAMDEEQVCQLLPPFLEKGFSHVICERLSLDNEPPFAWFVQISNINA</sequence>
<dbReference type="RefSeq" id="WP_160181742.1">
    <property type="nucleotide sequence ID" value="NZ_CP047656.1"/>
</dbReference>
<dbReference type="Gene3D" id="3.40.50.150">
    <property type="entry name" value="Vaccinia Virus protein VP39"/>
    <property type="match status" value="1"/>
</dbReference>
<evidence type="ECO:0000313" key="2">
    <source>
        <dbReference type="EMBL" id="QHJ13655.1"/>
    </source>
</evidence>
<name>A0A857JNK8_9ALTE</name>
<dbReference type="CDD" id="cd02440">
    <property type="entry name" value="AdoMet_MTases"/>
    <property type="match status" value="1"/>
</dbReference>
<protein>
    <recommendedName>
        <fullName evidence="1">Methyltransferase type 11 domain-containing protein</fullName>
    </recommendedName>
</protein>
<evidence type="ECO:0000259" key="1">
    <source>
        <dbReference type="Pfam" id="PF08241"/>
    </source>
</evidence>
<dbReference type="Proteomes" id="UP000464524">
    <property type="component" value="Chromosome"/>
</dbReference>
<dbReference type="InterPro" id="IPR013216">
    <property type="entry name" value="Methyltransf_11"/>
</dbReference>
<keyword evidence="3" id="KW-1185">Reference proteome</keyword>
<dbReference type="Pfam" id="PF08241">
    <property type="entry name" value="Methyltransf_11"/>
    <property type="match status" value="1"/>
</dbReference>
<dbReference type="GO" id="GO:0008757">
    <property type="term" value="F:S-adenosylmethionine-dependent methyltransferase activity"/>
    <property type="evidence" value="ECO:0007669"/>
    <property type="project" value="InterPro"/>
</dbReference>
<gene>
    <name evidence="2" type="ORF">FX988_03924</name>
</gene>
<dbReference type="EMBL" id="CP047656">
    <property type="protein sequence ID" value="QHJ13655.1"/>
    <property type="molecule type" value="Genomic_DNA"/>
</dbReference>
<proteinExistence type="predicted"/>
<evidence type="ECO:0000313" key="3">
    <source>
        <dbReference type="Proteomes" id="UP000464524"/>
    </source>
</evidence>
<dbReference type="AlphaFoldDB" id="A0A857JNK8"/>